<keyword evidence="3" id="KW-0808">Transferase</keyword>
<evidence type="ECO:0000313" key="4">
    <source>
        <dbReference type="Proteomes" id="UP000708576"/>
    </source>
</evidence>
<proteinExistence type="predicted"/>
<keyword evidence="1" id="KW-1133">Transmembrane helix</keyword>
<name>A0ABS5JY40_9BACT</name>
<feature type="transmembrane region" description="Helical" evidence="1">
    <location>
        <begin position="38"/>
        <end position="60"/>
    </location>
</feature>
<dbReference type="EMBL" id="JAGUCO010000015">
    <property type="protein sequence ID" value="MBS2099812.1"/>
    <property type="molecule type" value="Genomic_DNA"/>
</dbReference>
<feature type="domain" description="Signal transduction histidine kinase internal region" evidence="2">
    <location>
        <begin position="209"/>
        <end position="284"/>
    </location>
</feature>
<dbReference type="InterPro" id="IPR010559">
    <property type="entry name" value="Sig_transdc_His_kin_internal"/>
</dbReference>
<evidence type="ECO:0000256" key="1">
    <source>
        <dbReference type="SAM" id="Phobius"/>
    </source>
</evidence>
<feature type="transmembrane region" description="Helical" evidence="1">
    <location>
        <begin position="168"/>
        <end position="189"/>
    </location>
</feature>
<dbReference type="InterPro" id="IPR050640">
    <property type="entry name" value="Bact_2-comp_sensor_kinase"/>
</dbReference>
<evidence type="ECO:0000259" key="2">
    <source>
        <dbReference type="Pfam" id="PF06580"/>
    </source>
</evidence>
<feature type="transmembrane region" description="Helical" evidence="1">
    <location>
        <begin position="69"/>
        <end position="88"/>
    </location>
</feature>
<keyword evidence="3" id="KW-0418">Kinase</keyword>
<dbReference type="Pfam" id="PF06580">
    <property type="entry name" value="His_kinase"/>
    <property type="match status" value="1"/>
</dbReference>
<evidence type="ECO:0000313" key="3">
    <source>
        <dbReference type="EMBL" id="MBS2099812.1"/>
    </source>
</evidence>
<dbReference type="PANTHER" id="PTHR34220">
    <property type="entry name" value="SENSOR HISTIDINE KINASE YPDA"/>
    <property type="match status" value="1"/>
</dbReference>
<organism evidence="3 4">
    <name type="scientific">Carboxylicivirga linearis</name>
    <dbReference type="NCBI Taxonomy" id="1628157"/>
    <lineage>
        <taxon>Bacteria</taxon>
        <taxon>Pseudomonadati</taxon>
        <taxon>Bacteroidota</taxon>
        <taxon>Bacteroidia</taxon>
        <taxon>Marinilabiliales</taxon>
        <taxon>Marinilabiliaceae</taxon>
        <taxon>Carboxylicivirga</taxon>
    </lineage>
</organism>
<comment type="caution">
    <text evidence="3">The sequence shown here is derived from an EMBL/GenBank/DDBJ whole genome shotgun (WGS) entry which is preliminary data.</text>
</comment>
<keyword evidence="1" id="KW-0472">Membrane</keyword>
<gene>
    <name evidence="3" type="ORF">KEM10_16095</name>
</gene>
<feature type="transmembrane region" description="Helical" evidence="1">
    <location>
        <begin position="7"/>
        <end position="26"/>
    </location>
</feature>
<dbReference type="GO" id="GO:0016301">
    <property type="term" value="F:kinase activity"/>
    <property type="evidence" value="ECO:0007669"/>
    <property type="project" value="UniProtKB-KW"/>
</dbReference>
<sequence>MRFPNKISSISIHLVVWIGYSFLMFYGPSVMMDHKTAFLFSGRTIFIHILLFYLNSYVFLPRLLGKSRYLTYVLSVGLMMILSSLFYYSTDDLMGFNPDHRERFEERLTEEGGKDFLSLDDSLAWEQGYEKWHIRPHEQITEGDDHTQNDGFRPRFKDKLGFAIPPGIRMGALSSVGILFISILFWVIGQSRAQRENEMTLMNQNLKNEMKFLKSQINPHFLFNALNNIYSLSVLNSVKTPDMILKLSEMLRYVLYDSEDRKVSLAKELTYIRNFIEFQRVKIEGIPQLHVDIDRADTQLQIEPMLLIPFIENAFKYSKLEDTQKGWVKMILTTDKGILRFELCNSLLGKNVNGEPGGIGIENTRQRLKMLYPDKHELYVGQTEDEFKVLLKIDLNEA</sequence>
<protein>
    <submittedName>
        <fullName evidence="3">Histidine kinase</fullName>
    </submittedName>
</protein>
<keyword evidence="4" id="KW-1185">Reference proteome</keyword>
<dbReference type="RefSeq" id="WP_212217054.1">
    <property type="nucleotide sequence ID" value="NZ_JAGUCO010000015.1"/>
</dbReference>
<keyword evidence="1" id="KW-0812">Transmembrane</keyword>
<accession>A0ABS5JY40</accession>
<reference evidence="3 4" key="1">
    <citation type="journal article" date="2015" name="Int. J. Syst. Evol. Microbiol.">
        <title>Carboxylicivirga linearis sp. nov., isolated from a sea cucumber culture pond.</title>
        <authorList>
            <person name="Wang F.Q."/>
            <person name="Zhou Y.X."/>
            <person name="Lin X.Z."/>
            <person name="Chen G.J."/>
            <person name="Du Z.J."/>
        </authorList>
    </citation>
    <scope>NUCLEOTIDE SEQUENCE [LARGE SCALE GENOMIC DNA]</scope>
    <source>
        <strain evidence="3 4">FB218</strain>
    </source>
</reference>
<dbReference type="PANTHER" id="PTHR34220:SF7">
    <property type="entry name" value="SENSOR HISTIDINE KINASE YPDA"/>
    <property type="match status" value="1"/>
</dbReference>
<dbReference type="Proteomes" id="UP000708576">
    <property type="component" value="Unassembled WGS sequence"/>
</dbReference>